<reference evidence="1 2" key="1">
    <citation type="submission" date="2013-11" db="EMBL/GenBank/DDBJ databases">
        <title>Complete genome sequence of Rhizobium gallicum bv. gallicum R602.</title>
        <authorList>
            <person name="Bustos P."/>
            <person name="Santamaria R.I."/>
            <person name="Lozano L."/>
            <person name="Acosta J.L."/>
            <person name="Ormeno-Orrillo E."/>
            <person name="Rogel M.A."/>
            <person name="Romero D."/>
            <person name="Cevallos M.A."/>
            <person name="Martinez-Romero E."/>
            <person name="Gonzalez V."/>
        </authorList>
    </citation>
    <scope>NUCLEOTIDE SEQUENCE [LARGE SCALE GENOMIC DNA]</scope>
    <source>
        <strain evidence="1 2">R602</strain>
    </source>
</reference>
<dbReference type="Proteomes" id="UP000031368">
    <property type="component" value="Chromosome"/>
</dbReference>
<dbReference type="KEGG" id="rga:RGR602_CH02348"/>
<sequence>MTMKFALVEGIRQEAMPGIRGTCPGCGSATLAKCGLKRLHHWAHVSTAVCDRWWEPETEWHRAWKNLFPTEWQEIHHRAVDGEVHIADVKTASGIVIEFQHSAITPQERTSREAFYDPMMWVVDGMRLKRDLSSFRQEITTCSPSAETKTRAWLLWDRATAIIERWRGGSRPLFLDFGDAEFPLPWLPAAGVLWLLNYLPRERVIVTPVHRQSVVDHLLFGAPIQGFAKPTPVPPPRSTLPGFQAHFMRTRSRRPRF</sequence>
<accession>A0A0B4X158</accession>
<organism evidence="1 2">
    <name type="scientific">Rhizobium gallicum bv. gallicum R602sp</name>
    <dbReference type="NCBI Taxonomy" id="1041138"/>
    <lineage>
        <taxon>Bacteria</taxon>
        <taxon>Pseudomonadati</taxon>
        <taxon>Pseudomonadota</taxon>
        <taxon>Alphaproteobacteria</taxon>
        <taxon>Hyphomicrobiales</taxon>
        <taxon>Rhizobiaceae</taxon>
        <taxon>Rhizobium/Agrobacterium group</taxon>
        <taxon>Rhizobium</taxon>
    </lineage>
</organism>
<dbReference type="HOGENOM" id="CLU_088871_0_0_5"/>
<keyword evidence="2" id="KW-1185">Reference proteome</keyword>
<protein>
    <submittedName>
        <fullName evidence="1">Competence-induced CoiA-like family protein</fullName>
    </submittedName>
</protein>
<dbReference type="AlphaFoldDB" id="A0A0B4X158"/>
<evidence type="ECO:0000313" key="2">
    <source>
        <dbReference type="Proteomes" id="UP000031368"/>
    </source>
</evidence>
<dbReference type="RefSeq" id="WP_323808226.1">
    <property type="nucleotide sequence ID" value="NZ_CP006877.1"/>
</dbReference>
<evidence type="ECO:0000313" key="1">
    <source>
        <dbReference type="EMBL" id="AJD41674.1"/>
    </source>
</evidence>
<proteinExistence type="predicted"/>
<name>A0A0B4X158_9HYPH</name>
<gene>
    <name evidence="1" type="ORF">RGR602_CH02348</name>
</gene>
<dbReference type="EMBL" id="CP006877">
    <property type="protein sequence ID" value="AJD41674.1"/>
    <property type="molecule type" value="Genomic_DNA"/>
</dbReference>